<gene>
    <name evidence="1" type="ORF">M427DRAFT_53769</name>
</gene>
<dbReference type="Gene3D" id="3.40.50.150">
    <property type="entry name" value="Vaccinia Virus protein VP39"/>
    <property type="match status" value="1"/>
</dbReference>
<dbReference type="AlphaFoldDB" id="A0A139ANP5"/>
<evidence type="ECO:0000313" key="2">
    <source>
        <dbReference type="Proteomes" id="UP000070544"/>
    </source>
</evidence>
<organism evidence="1 2">
    <name type="scientific">Gonapodya prolifera (strain JEL478)</name>
    <name type="common">Monoblepharis prolifera</name>
    <dbReference type="NCBI Taxonomy" id="1344416"/>
    <lineage>
        <taxon>Eukaryota</taxon>
        <taxon>Fungi</taxon>
        <taxon>Fungi incertae sedis</taxon>
        <taxon>Chytridiomycota</taxon>
        <taxon>Chytridiomycota incertae sedis</taxon>
        <taxon>Monoblepharidomycetes</taxon>
        <taxon>Monoblepharidales</taxon>
        <taxon>Gonapodyaceae</taxon>
        <taxon>Gonapodya</taxon>
    </lineage>
</organism>
<dbReference type="InterPro" id="IPR029063">
    <property type="entry name" value="SAM-dependent_MTases_sf"/>
</dbReference>
<name>A0A139ANP5_GONPJ</name>
<dbReference type="InterPro" id="IPR019410">
    <property type="entry name" value="Methyltransf_16"/>
</dbReference>
<dbReference type="SUPFAM" id="SSF53335">
    <property type="entry name" value="S-adenosyl-L-methionine-dependent methyltransferases"/>
    <property type="match status" value="1"/>
</dbReference>
<evidence type="ECO:0008006" key="3">
    <source>
        <dbReference type="Google" id="ProtNLM"/>
    </source>
</evidence>
<accession>A0A139ANP5</accession>
<sequence length="232" mass="26275">MQQQRWRRNNLRPRDRFVRELTIDLKGHLLTVEQNAESASALWDASVALASHLLSLPPDTFNDKTIVEIGAGCGLPGIALAKYRETAGVVLSELSEELQLVQANVKLNELTSKVDIVDYYWGTDVTSWIKTKPDYILAADVVYEIQHFDVLVQAFVDLCTVSNSTDDPARRTTIIMAMEHRWKDVEAEFWTRMENAGFVASVVSRETLDPIYVPDAVDLYYIRKSHEVTTSV</sequence>
<dbReference type="STRING" id="1344416.A0A139ANP5"/>
<dbReference type="Proteomes" id="UP000070544">
    <property type="component" value="Unassembled WGS sequence"/>
</dbReference>
<dbReference type="EMBL" id="KQ965742">
    <property type="protein sequence ID" value="KXS18377.1"/>
    <property type="molecule type" value="Genomic_DNA"/>
</dbReference>
<keyword evidence="2" id="KW-1185">Reference proteome</keyword>
<protein>
    <recommendedName>
        <fullName evidence="3">S-adenosyl-L-methionine-dependent methyltransferase</fullName>
    </recommendedName>
</protein>
<dbReference type="Pfam" id="PF10294">
    <property type="entry name" value="Methyltransf_16"/>
    <property type="match status" value="1"/>
</dbReference>
<dbReference type="PANTHER" id="PTHR14614:SF109">
    <property type="entry name" value="RIBOSOMAL LYSINE N-METHYLTRANSFERASE 5"/>
    <property type="match status" value="1"/>
</dbReference>
<evidence type="ECO:0000313" key="1">
    <source>
        <dbReference type="EMBL" id="KXS18377.1"/>
    </source>
</evidence>
<proteinExistence type="predicted"/>
<reference evidence="1 2" key="1">
    <citation type="journal article" date="2015" name="Genome Biol. Evol.">
        <title>Phylogenomic analyses indicate that early fungi evolved digesting cell walls of algal ancestors of land plants.</title>
        <authorList>
            <person name="Chang Y."/>
            <person name="Wang S."/>
            <person name="Sekimoto S."/>
            <person name="Aerts A.L."/>
            <person name="Choi C."/>
            <person name="Clum A."/>
            <person name="LaButti K.M."/>
            <person name="Lindquist E.A."/>
            <person name="Yee Ngan C."/>
            <person name="Ohm R.A."/>
            <person name="Salamov A.A."/>
            <person name="Grigoriev I.V."/>
            <person name="Spatafora J.W."/>
            <person name="Berbee M.L."/>
        </authorList>
    </citation>
    <scope>NUCLEOTIDE SEQUENCE [LARGE SCALE GENOMIC DNA]</scope>
    <source>
        <strain evidence="1 2">JEL478</strain>
    </source>
</reference>
<dbReference type="OrthoDB" id="407325at2759"/>
<dbReference type="PANTHER" id="PTHR14614">
    <property type="entry name" value="HEPATOCELLULAR CARCINOMA-ASSOCIATED ANTIGEN"/>
    <property type="match status" value="1"/>
</dbReference>